<reference evidence="2 3" key="1">
    <citation type="submission" date="2018-12" db="EMBL/GenBank/DDBJ databases">
        <authorList>
            <person name="Meng J."/>
        </authorList>
    </citation>
    <scope>NUCLEOTIDE SEQUENCE [LARGE SCALE GENOMIC DNA]</scope>
    <source>
        <strain evidence="2 3">HT111-2</strain>
    </source>
</reference>
<dbReference type="PROSITE" id="PS50943">
    <property type="entry name" value="HTH_CROC1"/>
    <property type="match status" value="1"/>
</dbReference>
<dbReference type="GO" id="GO:0003677">
    <property type="term" value="F:DNA binding"/>
    <property type="evidence" value="ECO:0007669"/>
    <property type="project" value="InterPro"/>
</dbReference>
<dbReference type="CDD" id="cd00093">
    <property type="entry name" value="HTH_XRE"/>
    <property type="match status" value="1"/>
</dbReference>
<dbReference type="EMBL" id="RXIA01000055">
    <property type="protein sequence ID" value="RVU69835.1"/>
    <property type="molecule type" value="Genomic_DNA"/>
</dbReference>
<name>A0A437SSC7_9LACO</name>
<accession>A0A437SSC7</accession>
<gene>
    <name evidence="2" type="ORF">EJK17_10950</name>
</gene>
<sequence length="68" mass="7596">MAVVRSDAREILSKYLDEHGIKQSFVAKRMGISSATFSSRLHGRLNFDADFAIAVAKALRIDPDIFLK</sequence>
<keyword evidence="3" id="KW-1185">Reference proteome</keyword>
<feature type="domain" description="HTH cro/C1-type" evidence="1">
    <location>
        <begin position="12"/>
        <end position="66"/>
    </location>
</feature>
<protein>
    <submittedName>
        <fullName evidence="2">XRE family transcriptional regulator</fullName>
    </submittedName>
</protein>
<comment type="caution">
    <text evidence="2">The sequence shown here is derived from an EMBL/GenBank/DDBJ whole genome shotgun (WGS) entry which is preliminary data.</text>
</comment>
<proteinExistence type="predicted"/>
<dbReference type="Pfam" id="PF13443">
    <property type="entry name" value="HTH_26"/>
    <property type="match status" value="1"/>
</dbReference>
<dbReference type="InterPro" id="IPR010982">
    <property type="entry name" value="Lambda_DNA-bd_dom_sf"/>
</dbReference>
<dbReference type="AlphaFoldDB" id="A0A437SSC7"/>
<dbReference type="Gene3D" id="1.10.260.40">
    <property type="entry name" value="lambda repressor-like DNA-binding domains"/>
    <property type="match status" value="1"/>
</dbReference>
<organism evidence="2 3">
    <name type="scientific">Lactobacillus xujianguonis</name>
    <dbReference type="NCBI Taxonomy" id="2495899"/>
    <lineage>
        <taxon>Bacteria</taxon>
        <taxon>Bacillati</taxon>
        <taxon>Bacillota</taxon>
        <taxon>Bacilli</taxon>
        <taxon>Lactobacillales</taxon>
        <taxon>Lactobacillaceae</taxon>
        <taxon>Lactobacillus</taxon>
    </lineage>
</organism>
<evidence type="ECO:0000259" key="1">
    <source>
        <dbReference type="PROSITE" id="PS50943"/>
    </source>
</evidence>
<dbReference type="InterPro" id="IPR001387">
    <property type="entry name" value="Cro/C1-type_HTH"/>
</dbReference>
<dbReference type="SUPFAM" id="SSF47413">
    <property type="entry name" value="lambda repressor-like DNA-binding domains"/>
    <property type="match status" value="1"/>
</dbReference>
<evidence type="ECO:0000313" key="2">
    <source>
        <dbReference type="EMBL" id="RVU69835.1"/>
    </source>
</evidence>
<dbReference type="Proteomes" id="UP000288291">
    <property type="component" value="Unassembled WGS sequence"/>
</dbReference>
<dbReference type="RefSeq" id="WP_103661240.1">
    <property type="nucleotide sequence ID" value="NZ_ML136923.1"/>
</dbReference>
<evidence type="ECO:0000313" key="3">
    <source>
        <dbReference type="Proteomes" id="UP000288291"/>
    </source>
</evidence>
<dbReference type="SMART" id="SM00530">
    <property type="entry name" value="HTH_XRE"/>
    <property type="match status" value="1"/>
</dbReference>